<dbReference type="Gene3D" id="3.40.630.30">
    <property type="match status" value="1"/>
</dbReference>
<dbReference type="AlphaFoldDB" id="A0A090M4N0"/>
<reference evidence="2 3" key="2">
    <citation type="journal article" date="2014" name="BMC Genomics">
        <title>An improved genome of the model marine alga Ostreococcus tauri unfolds by assessing Illumina de novo assemblies.</title>
        <authorList>
            <person name="Blanc-Mathieu R."/>
            <person name="Verhelst B."/>
            <person name="Derelle E."/>
            <person name="Rombauts S."/>
            <person name="Bouget F.Y."/>
            <person name="Carre I."/>
            <person name="Chateau A."/>
            <person name="Eyre-Walker A."/>
            <person name="Grimsley N."/>
            <person name="Moreau H."/>
            <person name="Piegu B."/>
            <person name="Rivals E."/>
            <person name="Schackwitz W."/>
            <person name="Van de Peer Y."/>
            <person name="Piganeau G."/>
        </authorList>
    </citation>
    <scope>NUCLEOTIDE SEQUENCE [LARGE SCALE GENOMIC DNA]</scope>
    <source>
        <strain evidence="3">OTTH 0595 / CCAP 157/2 / RCC745</strain>
    </source>
</reference>
<protein>
    <submittedName>
        <fullName evidence="2">Acyl-CoA N-acyltransferase</fullName>
    </submittedName>
</protein>
<keyword evidence="3" id="KW-1185">Reference proteome</keyword>
<dbReference type="KEGG" id="ota:OT_ostta09g03320"/>
<evidence type="ECO:0000256" key="1">
    <source>
        <dbReference type="SAM" id="MobiDB-lite"/>
    </source>
</evidence>
<evidence type="ECO:0000313" key="3">
    <source>
        <dbReference type="Proteomes" id="UP000009170"/>
    </source>
</evidence>
<dbReference type="InParanoid" id="A0A090M4N0"/>
<dbReference type="EMBL" id="CAID01000009">
    <property type="protein sequence ID" value="CEF99146.1"/>
    <property type="molecule type" value="Genomic_DNA"/>
</dbReference>
<reference evidence="3" key="1">
    <citation type="journal article" date="2006" name="Proc. Natl. Acad. Sci. U.S.A.">
        <title>Genome analysis of the smallest free-living eukaryote Ostreococcus tauri unveils many unique features.</title>
        <authorList>
            <person name="Derelle E."/>
            <person name="Ferraz C."/>
            <person name="Rombauts S."/>
            <person name="Rouze P."/>
            <person name="Worden A.Z."/>
            <person name="Robbens S."/>
            <person name="Partensky F."/>
            <person name="Degroeve S."/>
            <person name="Echeynie S."/>
            <person name="Cooke R."/>
            <person name="Saeys Y."/>
            <person name="Wuyts J."/>
            <person name="Jabbari K."/>
            <person name="Bowler C."/>
            <person name="Panaud O."/>
            <person name="Piegu B."/>
            <person name="Ball S.G."/>
            <person name="Ral J.-P."/>
            <person name="Bouget F.-Y."/>
            <person name="Piganeau G."/>
            <person name="De Baets B."/>
            <person name="Picard A."/>
            <person name="Delseny M."/>
            <person name="Demaille J."/>
            <person name="Van de Peer Y."/>
            <person name="Moreau H."/>
        </authorList>
    </citation>
    <scope>NUCLEOTIDE SEQUENCE [LARGE SCALE GENOMIC DNA]</scope>
    <source>
        <strain evidence="3">OTTH 0595 / CCAP 157/2 / RCC745</strain>
    </source>
</reference>
<dbReference type="InterPro" id="IPR016181">
    <property type="entry name" value="Acyl_CoA_acyltransferase"/>
</dbReference>
<dbReference type="RefSeq" id="XP_022839670.1">
    <property type="nucleotide sequence ID" value="XM_022983401.1"/>
</dbReference>
<feature type="region of interest" description="Disordered" evidence="1">
    <location>
        <begin position="1"/>
        <end position="54"/>
    </location>
</feature>
<accession>A0A090M4N0</accession>
<proteinExistence type="predicted"/>
<organism evidence="2 3">
    <name type="scientific">Ostreococcus tauri</name>
    <name type="common">Marine green alga</name>
    <dbReference type="NCBI Taxonomy" id="70448"/>
    <lineage>
        <taxon>Eukaryota</taxon>
        <taxon>Viridiplantae</taxon>
        <taxon>Chlorophyta</taxon>
        <taxon>Mamiellophyceae</taxon>
        <taxon>Mamiellales</taxon>
        <taxon>Bathycoccaceae</taxon>
        <taxon>Ostreococcus</taxon>
    </lineage>
</organism>
<dbReference type="OrthoDB" id="498728at2759"/>
<evidence type="ECO:0000313" key="2">
    <source>
        <dbReference type="EMBL" id="CEF99146.1"/>
    </source>
</evidence>
<feature type="compositionally biased region" description="Basic residues" evidence="1">
    <location>
        <begin position="33"/>
        <end position="43"/>
    </location>
</feature>
<dbReference type="Proteomes" id="UP000009170">
    <property type="component" value="Unassembled WGS sequence"/>
</dbReference>
<comment type="caution">
    <text evidence="2">The sequence shown here is derived from an EMBL/GenBank/DDBJ whole genome shotgun (WGS) entry which is preliminary data.</text>
</comment>
<name>A0A090M4N0_OSTTA</name>
<gene>
    <name evidence="2" type="ORF">OT_ostta09g03320</name>
</gene>
<dbReference type="GeneID" id="34946145"/>
<feature type="compositionally biased region" description="Basic and acidic residues" evidence="1">
    <location>
        <begin position="1"/>
        <end position="27"/>
    </location>
</feature>
<dbReference type="SUPFAM" id="SSF55729">
    <property type="entry name" value="Acyl-CoA N-acyltransferases (Nat)"/>
    <property type="match status" value="1"/>
</dbReference>
<sequence>MRDDGTMKARRSARERAVKRKESESRRGSASTSRRRPRARRSLGGRNRTISTASPDLTPEFFRIVDAEALAEEEDACGVPERARVGRASDDEDVCASLIGVFDDVSAETLRLMTVAKLRRRRSDPVSVVRLYARRSARRRRSELRRSAAKTESVGATPAAVVTVADDEVMVDAPSPTMEANVDDGAREGGGLYGLLLRAAADERAGVEKSLPSTHTLEEVRGDAMASDDLVTMSREFEREDARVGSLVRGLGGGVAHVLRNELGEALGYTLTYENRAPEWDETRAVTLPPRLAHVFIREEHRGRGLGTGLVARWVKTFALRCAFFAVDSPNESMARTLRRVNTALATTHSGHGASSVHYISLHAQS</sequence>